<organism evidence="3 4">
    <name type="scientific">Oceanibaculum indicum</name>
    <dbReference type="NCBI Taxonomy" id="526216"/>
    <lineage>
        <taxon>Bacteria</taxon>
        <taxon>Pseudomonadati</taxon>
        <taxon>Pseudomonadota</taxon>
        <taxon>Alphaproteobacteria</taxon>
        <taxon>Rhodospirillales</taxon>
        <taxon>Oceanibaculaceae</taxon>
        <taxon>Oceanibaculum</taxon>
    </lineage>
</organism>
<proteinExistence type="predicted"/>
<dbReference type="SUPFAM" id="SSF50952">
    <property type="entry name" value="Soluble quinoprotein glucose dehydrogenase"/>
    <property type="match status" value="1"/>
</dbReference>
<keyword evidence="1" id="KW-0732">Signal</keyword>
<gene>
    <name evidence="3" type="ORF">BCL74_2633</name>
</gene>
<comment type="caution">
    <text evidence="3">The sequence shown here is derived from an EMBL/GenBank/DDBJ whole genome shotgun (WGS) entry which is preliminary data.</text>
</comment>
<dbReference type="OrthoDB" id="9770043at2"/>
<evidence type="ECO:0000256" key="1">
    <source>
        <dbReference type="SAM" id="SignalP"/>
    </source>
</evidence>
<dbReference type="PANTHER" id="PTHR19328:SF75">
    <property type="entry name" value="ALDOSE SUGAR DEHYDROGENASE YLII"/>
    <property type="match status" value="1"/>
</dbReference>
<accession>A0A420WI59</accession>
<dbReference type="PANTHER" id="PTHR19328">
    <property type="entry name" value="HEDGEHOG-INTERACTING PROTEIN"/>
    <property type="match status" value="1"/>
</dbReference>
<evidence type="ECO:0000313" key="3">
    <source>
        <dbReference type="EMBL" id="RKQ70683.1"/>
    </source>
</evidence>
<sequence>MRLPQHAVFCAVLLLALPADAQQPQRFSTQKADILVETVARGLENPWSLAFLPDGRMLVTERPGRLRLVGRGGAVSAPLEGTPEVFASGQGGLLDVILGPDFETSRLIYMSFAEPGEGGANGTAVARGRLSPDGRRIEGLEVIFSQKPKISSRLHFGSRLAFGTDGTLYATTGERFGNRDMAQGLDNHLGKVIRINPDGSVPADNPFVGQAGALPEIFSYGHRNPQGMTVHPVTGRLWLHEHGARGGDEINLPEAGKNYGWPVISYGVHYSGAKIGEGTTKPGMEQPIHYWDPSIAPSGMAFYHQGAIPAWEGNLFVGALAGQHLARLEIEGERVTSQEKLLGALGARFRDVRMGPDGHLYALTDSDEGRLLRIRPAR</sequence>
<dbReference type="InterPro" id="IPR012938">
    <property type="entry name" value="Glc/Sorbosone_DH"/>
</dbReference>
<evidence type="ECO:0000313" key="4">
    <source>
        <dbReference type="Proteomes" id="UP000277424"/>
    </source>
</evidence>
<protein>
    <submittedName>
        <fullName evidence="3">Glucose/arabinose dehydrogenase</fullName>
    </submittedName>
</protein>
<dbReference type="InterPro" id="IPR011041">
    <property type="entry name" value="Quinoprot_gluc/sorb_DH_b-prop"/>
</dbReference>
<dbReference type="RefSeq" id="WP_121220613.1">
    <property type="nucleotide sequence ID" value="NZ_RBIG01000002.1"/>
</dbReference>
<evidence type="ECO:0000259" key="2">
    <source>
        <dbReference type="Pfam" id="PF07995"/>
    </source>
</evidence>
<name>A0A420WI59_9PROT</name>
<feature type="chain" id="PRO_5019269755" evidence="1">
    <location>
        <begin position="22"/>
        <end position="378"/>
    </location>
</feature>
<feature type="domain" description="Glucose/Sorbosone dehydrogenase" evidence="2">
    <location>
        <begin position="43"/>
        <end position="373"/>
    </location>
</feature>
<dbReference type="InterPro" id="IPR011042">
    <property type="entry name" value="6-blade_b-propeller_TolB-like"/>
</dbReference>
<feature type="signal peptide" evidence="1">
    <location>
        <begin position="1"/>
        <end position="21"/>
    </location>
</feature>
<dbReference type="Proteomes" id="UP000277424">
    <property type="component" value="Unassembled WGS sequence"/>
</dbReference>
<dbReference type="Gene3D" id="2.120.10.30">
    <property type="entry name" value="TolB, C-terminal domain"/>
    <property type="match status" value="1"/>
</dbReference>
<dbReference type="EMBL" id="RBIG01000002">
    <property type="protein sequence ID" value="RKQ70683.1"/>
    <property type="molecule type" value="Genomic_DNA"/>
</dbReference>
<reference evidence="3 4" key="1">
    <citation type="submission" date="2018-10" db="EMBL/GenBank/DDBJ databases">
        <title>Comparative analysis of microorganisms from saline springs in Andes Mountain Range, Colombia.</title>
        <authorList>
            <person name="Rubin E."/>
        </authorList>
    </citation>
    <scope>NUCLEOTIDE SEQUENCE [LARGE SCALE GENOMIC DNA]</scope>
    <source>
        <strain evidence="3 4">USBA 36</strain>
    </source>
</reference>
<dbReference type="Pfam" id="PF07995">
    <property type="entry name" value="GSDH"/>
    <property type="match status" value="1"/>
</dbReference>
<dbReference type="AlphaFoldDB" id="A0A420WI59"/>